<keyword evidence="2" id="KW-1185">Reference proteome</keyword>
<protein>
    <recommendedName>
        <fullName evidence="3">Ig-like domain-containing protein</fullName>
    </recommendedName>
</protein>
<dbReference type="STRING" id="471704.A0A195DU78"/>
<dbReference type="AlphaFoldDB" id="A0A195DU78"/>
<accession>A0A195DU78</accession>
<name>A0A195DU78_9HYME</name>
<dbReference type="Proteomes" id="UP000078492">
    <property type="component" value="Unassembled WGS sequence"/>
</dbReference>
<evidence type="ECO:0008006" key="3">
    <source>
        <dbReference type="Google" id="ProtNLM"/>
    </source>
</evidence>
<sequence>MRAHIATSRSSVYLDELRRSEQRNKTARKERTLRQCTRYRNRRYHPFRNIAGAVAEPSATGIGTGRKTMVEYRNGGSSIASVVAGSKPTRSWDKPQFDDIAPRNITAIVGQTAELNCYVKHPGDRVGLLNTATMAAKNQAHFLNKQEEVEKEISV</sequence>
<organism evidence="1 2">
    <name type="scientific">Trachymyrmex cornetzi</name>
    <dbReference type="NCBI Taxonomy" id="471704"/>
    <lineage>
        <taxon>Eukaryota</taxon>
        <taxon>Metazoa</taxon>
        <taxon>Ecdysozoa</taxon>
        <taxon>Arthropoda</taxon>
        <taxon>Hexapoda</taxon>
        <taxon>Insecta</taxon>
        <taxon>Pterygota</taxon>
        <taxon>Neoptera</taxon>
        <taxon>Endopterygota</taxon>
        <taxon>Hymenoptera</taxon>
        <taxon>Apocrita</taxon>
        <taxon>Aculeata</taxon>
        <taxon>Formicoidea</taxon>
        <taxon>Formicidae</taxon>
        <taxon>Myrmicinae</taxon>
        <taxon>Trachymyrmex</taxon>
    </lineage>
</organism>
<gene>
    <name evidence="1" type="ORF">ALC57_11330</name>
</gene>
<evidence type="ECO:0000313" key="2">
    <source>
        <dbReference type="Proteomes" id="UP000078492"/>
    </source>
</evidence>
<reference evidence="1 2" key="1">
    <citation type="submission" date="2015-09" db="EMBL/GenBank/DDBJ databases">
        <title>Trachymyrmex cornetzi WGS genome.</title>
        <authorList>
            <person name="Nygaard S."/>
            <person name="Hu H."/>
            <person name="Boomsma J."/>
            <person name="Zhang G."/>
        </authorList>
    </citation>
    <scope>NUCLEOTIDE SEQUENCE [LARGE SCALE GENOMIC DNA]</scope>
    <source>
        <strain evidence="1">Tcor2-1</strain>
        <tissue evidence="1">Whole body</tissue>
    </source>
</reference>
<evidence type="ECO:0000313" key="1">
    <source>
        <dbReference type="EMBL" id="KYN16460.1"/>
    </source>
</evidence>
<dbReference type="EMBL" id="KQ980341">
    <property type="protein sequence ID" value="KYN16460.1"/>
    <property type="molecule type" value="Genomic_DNA"/>
</dbReference>
<proteinExistence type="predicted"/>